<accession>A6TVD0</accession>
<dbReference type="InterPro" id="IPR039248">
    <property type="entry name" value="Ptase_RsbX"/>
</dbReference>
<reference evidence="3" key="1">
    <citation type="journal article" date="2016" name="Genome Announc.">
        <title>Complete genome sequence of Alkaliphilus metalliredigens strain QYMF, an alkaliphilic and metal-reducing bacterium isolated from borax-contaminated leachate ponds.</title>
        <authorList>
            <person name="Hwang C."/>
            <person name="Copeland A."/>
            <person name="Lucas S."/>
            <person name="Lapidus A."/>
            <person name="Barry K."/>
            <person name="Detter J.C."/>
            <person name="Glavina Del Rio T."/>
            <person name="Hammon N."/>
            <person name="Israni S."/>
            <person name="Dalin E."/>
            <person name="Tice H."/>
            <person name="Pitluck S."/>
            <person name="Chertkov O."/>
            <person name="Brettin T."/>
            <person name="Bruce D."/>
            <person name="Han C."/>
            <person name="Schmutz J."/>
            <person name="Larimer F."/>
            <person name="Land M.L."/>
            <person name="Hauser L."/>
            <person name="Kyrpides N."/>
            <person name="Mikhailova N."/>
            <person name="Ye Q."/>
            <person name="Zhou J."/>
            <person name="Richardson P."/>
            <person name="Fields M.W."/>
        </authorList>
    </citation>
    <scope>NUCLEOTIDE SEQUENCE [LARGE SCALE GENOMIC DNA]</scope>
    <source>
        <strain evidence="3">QYMF</strain>
    </source>
</reference>
<evidence type="ECO:0000313" key="3">
    <source>
        <dbReference type="Proteomes" id="UP000001572"/>
    </source>
</evidence>
<proteinExistence type="predicted"/>
<organism evidence="2 3">
    <name type="scientific">Alkaliphilus metalliredigens (strain QYMF)</name>
    <dbReference type="NCBI Taxonomy" id="293826"/>
    <lineage>
        <taxon>Bacteria</taxon>
        <taxon>Bacillati</taxon>
        <taxon>Bacillota</taxon>
        <taxon>Clostridia</taxon>
        <taxon>Peptostreptococcales</taxon>
        <taxon>Natronincolaceae</taxon>
        <taxon>Alkaliphilus</taxon>
    </lineage>
</organism>
<dbReference type="EMBL" id="CP000724">
    <property type="protein sequence ID" value="ABR50148.1"/>
    <property type="molecule type" value="Genomic_DNA"/>
</dbReference>
<dbReference type="PANTHER" id="PTHR35801">
    <property type="entry name" value="PHOSPHOSERINE PHOSPHATASE RSBX"/>
    <property type="match status" value="1"/>
</dbReference>
<name>A6TVD0_ALKMQ</name>
<evidence type="ECO:0000313" key="2">
    <source>
        <dbReference type="EMBL" id="ABR50148.1"/>
    </source>
</evidence>
<gene>
    <name evidence="2" type="ordered locus">Amet_4066</name>
</gene>
<dbReference type="SUPFAM" id="SSF81606">
    <property type="entry name" value="PP2C-like"/>
    <property type="match status" value="1"/>
</dbReference>
<dbReference type="Proteomes" id="UP000001572">
    <property type="component" value="Chromosome"/>
</dbReference>
<dbReference type="PANTHER" id="PTHR35801:SF1">
    <property type="entry name" value="PHOSPHOSERINE PHOSPHATASE RSBX"/>
    <property type="match status" value="1"/>
</dbReference>
<dbReference type="HOGENOM" id="CLU_703441_0_0_9"/>
<dbReference type="Pfam" id="PF07228">
    <property type="entry name" value="SpoIIE"/>
    <property type="match status" value="1"/>
</dbReference>
<dbReference type="SMART" id="SM00331">
    <property type="entry name" value="PP2C_SIG"/>
    <property type="match status" value="1"/>
</dbReference>
<dbReference type="OrthoDB" id="1090916at2"/>
<evidence type="ECO:0000259" key="1">
    <source>
        <dbReference type="SMART" id="SM00331"/>
    </source>
</evidence>
<dbReference type="AlphaFoldDB" id="A6TVD0"/>
<feature type="domain" description="PPM-type phosphatase" evidence="1">
    <location>
        <begin position="4"/>
        <end position="218"/>
    </location>
</feature>
<dbReference type="Gene3D" id="3.60.40.10">
    <property type="entry name" value="PPM-type phosphatase domain"/>
    <property type="match status" value="1"/>
</dbReference>
<dbReference type="InterPro" id="IPR036457">
    <property type="entry name" value="PPM-type-like_dom_sf"/>
</dbReference>
<dbReference type="RefSeq" id="WP_012065099.1">
    <property type="nucleotide sequence ID" value="NC_009633.1"/>
</dbReference>
<dbReference type="eggNOG" id="COG2208">
    <property type="taxonomic scope" value="Bacteria"/>
</dbReference>
<protein>
    <submittedName>
        <fullName evidence="2">Stage II sporulation E family protein</fullName>
    </submittedName>
</protein>
<sequence>MDFFVDLAYDSINKQNEELCGDKVEVVYTENSIIIVLADGLGSGVKANILATMTTKIAGTMLREGASIYETIETIASTLPVCNVRKLAYCTFIILKIQNDGKVYIVEYDNPPIFFIRKDKYMELNKTERKIHGKRILESQAQLQKGDTLILVSDGAIHAGVGGVLNLGWQWDNVAEYLLKQSKIEKCAKNISKKLIDTCAYLYDGNPGDDTSVVVVKIREPEVIQLFSGPPENKERDQKIIQGFMGARGQKIVCGGTAANIVSRETGKELIVDFETGTQKIPPMGRMEGINLVTEGVITLSKVLENIEKYMENILLNKTPWEEDSKNGASKLTKLLIEDCTHLNLWVGKAINPAHQNPDLPADLNIKIQVIRKLEKHLKTLGKKVEIQYF</sequence>
<dbReference type="STRING" id="293826.Amet_4066"/>
<dbReference type="InterPro" id="IPR001932">
    <property type="entry name" value="PPM-type_phosphatase-like_dom"/>
</dbReference>
<dbReference type="KEGG" id="amt:Amet_4066"/>
<keyword evidence="3" id="KW-1185">Reference proteome</keyword>